<name>A0A562PUG8_9PSED</name>
<gene>
    <name evidence="1" type="ORF">IQ22_04196</name>
</gene>
<evidence type="ECO:0000313" key="2">
    <source>
        <dbReference type="Proteomes" id="UP000316905"/>
    </source>
</evidence>
<reference evidence="1 2" key="1">
    <citation type="journal article" date="2015" name="Stand. Genomic Sci.">
        <title>Genomic Encyclopedia of Bacterial and Archaeal Type Strains, Phase III: the genomes of soil and plant-associated and newly described type strains.</title>
        <authorList>
            <person name="Whitman W.B."/>
            <person name="Woyke T."/>
            <person name="Klenk H.P."/>
            <person name="Zhou Y."/>
            <person name="Lilburn T.G."/>
            <person name="Beck B.J."/>
            <person name="De Vos P."/>
            <person name="Vandamme P."/>
            <person name="Eisen J.A."/>
            <person name="Garrity G."/>
            <person name="Hugenholtz P."/>
            <person name="Kyrpides N.C."/>
        </authorList>
    </citation>
    <scope>NUCLEOTIDE SEQUENCE [LARGE SCALE GENOMIC DNA]</scope>
    <source>
        <strain evidence="1 2">CGMCC 1.6858</strain>
    </source>
</reference>
<protein>
    <submittedName>
        <fullName evidence="1">Uncharacterized protein</fullName>
    </submittedName>
</protein>
<dbReference type="Proteomes" id="UP000316905">
    <property type="component" value="Unassembled WGS sequence"/>
</dbReference>
<organism evidence="1 2">
    <name type="scientific">Pseudomonas duriflava</name>
    <dbReference type="NCBI Taxonomy" id="459528"/>
    <lineage>
        <taxon>Bacteria</taxon>
        <taxon>Pseudomonadati</taxon>
        <taxon>Pseudomonadota</taxon>
        <taxon>Gammaproteobacteria</taxon>
        <taxon>Pseudomonadales</taxon>
        <taxon>Pseudomonadaceae</taxon>
        <taxon>Pseudomonas</taxon>
    </lineage>
</organism>
<sequence>MAVRRRGRLSDYSISWAGRASVQHISIFIEDIDAARQRGLDTERFAAIQFDFTLSPTEELQAQKRAQRLRALEA</sequence>
<dbReference type="EMBL" id="VLKY01000021">
    <property type="protein sequence ID" value="TWI48003.1"/>
    <property type="molecule type" value="Genomic_DNA"/>
</dbReference>
<accession>A0A562PUG8</accession>
<keyword evidence="2" id="KW-1185">Reference proteome</keyword>
<comment type="caution">
    <text evidence="1">The sequence shown here is derived from an EMBL/GenBank/DDBJ whole genome shotgun (WGS) entry which is preliminary data.</text>
</comment>
<dbReference type="AlphaFoldDB" id="A0A562PUG8"/>
<evidence type="ECO:0000313" key="1">
    <source>
        <dbReference type="EMBL" id="TWI48003.1"/>
    </source>
</evidence>
<proteinExistence type="predicted"/>